<sequence length="227" mass="24402">MKTKILKSTLAGLVILVSGWANATLITNASFETGDFTGWHTQDLSSPFYALEVDGAGVNPWGSFFTSAPTDGSVAVLHGFDGNGPGMIKVGQDITVTSLSTITFNYRAAWLTTFNANLERNFFVSIEESGGGVVLETFNILTAPINSTMNDTGDLFGSVGLSAYENQTVRMNFVWDIPEHFTGPAFFQLDNVRSIPEPTTIAILALGIIGLASRSSRAAKARTYRKT</sequence>
<evidence type="ECO:0000313" key="4">
    <source>
        <dbReference type="Proteomes" id="UP000029868"/>
    </source>
</evidence>
<dbReference type="NCBIfam" id="TIGR02595">
    <property type="entry name" value="PEP_CTERM"/>
    <property type="match status" value="1"/>
</dbReference>
<dbReference type="Proteomes" id="UP000029868">
    <property type="component" value="Unassembled WGS sequence"/>
</dbReference>
<feature type="signal peptide" evidence="1">
    <location>
        <begin position="1"/>
        <end position="23"/>
    </location>
</feature>
<reference evidence="3 4" key="1">
    <citation type="submission" date="2014-08" db="EMBL/GenBank/DDBJ databases">
        <title>Genomic and Phenotypic Diversity of Colwellia psychrerythraea strains from Disparate Marine Basins.</title>
        <authorList>
            <person name="Techtmann S.M."/>
            <person name="Stelling S.C."/>
            <person name="Utturkar S.M."/>
            <person name="Alshibli N."/>
            <person name="Harris A."/>
            <person name="Brown S.D."/>
            <person name="Hazen T.C."/>
        </authorList>
    </citation>
    <scope>NUCLEOTIDE SEQUENCE [LARGE SCALE GENOMIC DNA]</scope>
    <source>
        <strain evidence="3 4">GAB14E</strain>
    </source>
</reference>
<evidence type="ECO:0000256" key="1">
    <source>
        <dbReference type="SAM" id="SignalP"/>
    </source>
</evidence>
<dbReference type="PATRIC" id="fig|28229.3.peg.4707"/>
<dbReference type="Gene3D" id="2.60.120.260">
    <property type="entry name" value="Galactose-binding domain-like"/>
    <property type="match status" value="1"/>
</dbReference>
<dbReference type="AlphaFoldDB" id="A0A099K6S1"/>
<dbReference type="Pfam" id="PF07589">
    <property type="entry name" value="PEP-CTERM"/>
    <property type="match status" value="1"/>
</dbReference>
<dbReference type="EMBL" id="JQEC01000075">
    <property type="protein sequence ID" value="KGJ86489.1"/>
    <property type="molecule type" value="Genomic_DNA"/>
</dbReference>
<accession>A0A099K6S1</accession>
<feature type="domain" description="Ice-binding protein C-terminal" evidence="2">
    <location>
        <begin position="194"/>
        <end position="217"/>
    </location>
</feature>
<proteinExistence type="predicted"/>
<evidence type="ECO:0000259" key="2">
    <source>
        <dbReference type="Pfam" id="PF07589"/>
    </source>
</evidence>
<dbReference type="InterPro" id="IPR013424">
    <property type="entry name" value="Ice-binding_C"/>
</dbReference>
<dbReference type="OrthoDB" id="7844496at2"/>
<evidence type="ECO:0000313" key="3">
    <source>
        <dbReference type="EMBL" id="KGJ86489.1"/>
    </source>
</evidence>
<protein>
    <submittedName>
        <fullName evidence="3">PEP motif putative anchor domain protein</fullName>
    </submittedName>
</protein>
<dbReference type="RefSeq" id="WP_033084623.1">
    <property type="nucleotide sequence ID" value="NZ_JQEC01000075.1"/>
</dbReference>
<feature type="chain" id="PRO_5001956502" evidence="1">
    <location>
        <begin position="24"/>
        <end position="227"/>
    </location>
</feature>
<organism evidence="3 4">
    <name type="scientific">Colwellia psychrerythraea</name>
    <name type="common">Vibrio psychroerythus</name>
    <dbReference type="NCBI Taxonomy" id="28229"/>
    <lineage>
        <taxon>Bacteria</taxon>
        <taxon>Pseudomonadati</taxon>
        <taxon>Pseudomonadota</taxon>
        <taxon>Gammaproteobacteria</taxon>
        <taxon>Alteromonadales</taxon>
        <taxon>Colwelliaceae</taxon>
        <taxon>Colwellia</taxon>
    </lineage>
</organism>
<comment type="caution">
    <text evidence="3">The sequence shown here is derived from an EMBL/GenBank/DDBJ whole genome shotgun (WGS) entry which is preliminary data.</text>
</comment>
<keyword evidence="1" id="KW-0732">Signal</keyword>
<gene>
    <name evidence="3" type="ORF">GAB14E_0762</name>
</gene>
<name>A0A099K6S1_COLPS</name>